<gene>
    <name evidence="2" type="ORF">CSOL1703_00013345</name>
</gene>
<dbReference type="Pfam" id="PF12796">
    <property type="entry name" value="Ank_2"/>
    <property type="match status" value="1"/>
</dbReference>
<reference evidence="2 3" key="2">
    <citation type="submission" date="2021-10" db="EMBL/GenBank/DDBJ databases">
        <authorList>
            <person name="Piombo E."/>
        </authorList>
    </citation>
    <scope>NUCLEOTIDE SEQUENCE [LARGE SCALE GENOMIC DNA]</scope>
</reference>
<evidence type="ECO:0000313" key="3">
    <source>
        <dbReference type="Proteomes" id="UP000775872"/>
    </source>
</evidence>
<dbReference type="PROSITE" id="PS50088">
    <property type="entry name" value="ANK_REPEAT"/>
    <property type="match status" value="2"/>
</dbReference>
<keyword evidence="3" id="KW-1185">Reference proteome</keyword>
<dbReference type="PROSITE" id="PS50297">
    <property type="entry name" value="ANK_REP_REGION"/>
    <property type="match status" value="2"/>
</dbReference>
<keyword evidence="1" id="KW-0040">ANK repeat</keyword>
<reference evidence="3" key="1">
    <citation type="submission" date="2019-06" db="EMBL/GenBank/DDBJ databases">
        <authorList>
            <person name="Broberg M."/>
        </authorList>
    </citation>
    <scope>NUCLEOTIDE SEQUENCE [LARGE SCALE GENOMIC DNA]</scope>
</reference>
<dbReference type="InterPro" id="IPR051616">
    <property type="entry name" value="Cul2-RING_E3_ligase_SR"/>
</dbReference>
<dbReference type="PANTHER" id="PTHR46224:SF64">
    <property type="entry name" value="IQ MOTIF AND ANKYRIN REPEAT DOMAIN-CONTAINING PROTEIN 1"/>
    <property type="match status" value="1"/>
</dbReference>
<dbReference type="AlphaFoldDB" id="A0A9P0E9B9"/>
<evidence type="ECO:0008006" key="4">
    <source>
        <dbReference type="Google" id="ProtNLM"/>
    </source>
</evidence>
<name>A0A9P0E9B9_9HYPO</name>
<dbReference type="SMART" id="SM00248">
    <property type="entry name" value="ANK"/>
    <property type="match status" value="4"/>
</dbReference>
<accession>A0A9P0E9B9</accession>
<proteinExistence type="predicted"/>
<comment type="caution">
    <text evidence="2">The sequence shown here is derived from an EMBL/GenBank/DDBJ whole genome shotgun (WGS) entry which is preliminary data.</text>
</comment>
<dbReference type="Gene3D" id="1.25.40.20">
    <property type="entry name" value="Ankyrin repeat-containing domain"/>
    <property type="match status" value="1"/>
</dbReference>
<evidence type="ECO:0000256" key="1">
    <source>
        <dbReference type="PROSITE-ProRule" id="PRU00023"/>
    </source>
</evidence>
<organism evidence="2 3">
    <name type="scientific">Clonostachys solani</name>
    <dbReference type="NCBI Taxonomy" id="160281"/>
    <lineage>
        <taxon>Eukaryota</taxon>
        <taxon>Fungi</taxon>
        <taxon>Dikarya</taxon>
        <taxon>Ascomycota</taxon>
        <taxon>Pezizomycotina</taxon>
        <taxon>Sordariomycetes</taxon>
        <taxon>Hypocreomycetidae</taxon>
        <taxon>Hypocreales</taxon>
        <taxon>Bionectriaceae</taxon>
        <taxon>Clonostachys</taxon>
    </lineage>
</organism>
<evidence type="ECO:0000313" key="2">
    <source>
        <dbReference type="EMBL" id="CAH0047106.1"/>
    </source>
</evidence>
<feature type="repeat" description="ANK" evidence="1">
    <location>
        <begin position="309"/>
        <end position="341"/>
    </location>
</feature>
<sequence>MDNHDFTEAYLEILIDDMDETIPYSEFLCPLCKKFPENIEHLMGKDNAEPQLIRNILLSHVANHLESLSLKALPSLQHPDLDGQNIPRQPSGEEAICRALSPDEIEGDFIFTHDKKSLLAENGQTIPQLEQCQYCKKNGPRAAIPLHTAMRFLVSYNTRFGKEIGYFKTCPCCGQNRDFWPNPDNWPLDINTSIALDRRTPYDQEFPDHYHLQVGANDIDTNWIHLWMSWYERCRWSRRGNPMDPILMRLTYSVDLGSPSHVSDPKAWGLYFRLDAGPKKLAAVARIGNAQAARELIENGHNVDMVDQHGMSPLLWAAVQGHEEMVRLLLENKAEIEKCDKTFHRTPLSLAALGGHKAVVDLLLRDGANVDSPDSSRLTPLFWAVIGGHESVIKSLLAFGARYQDPGPDFFMPYSRDEESGDGKYSSRTRFRYTALIDPCKLKCFSSAIEKGDKRAIYQYLEPLPFPELERIDIHGFNIGSKKTILDFAIESGNWEITLILLQYDGEMVRPGSVTMARQLFQVYKGGDGASSVVD</sequence>
<dbReference type="OrthoDB" id="5152377at2759"/>
<dbReference type="PANTHER" id="PTHR46224">
    <property type="entry name" value="ANKYRIN REPEAT FAMILY PROTEIN"/>
    <property type="match status" value="1"/>
</dbReference>
<protein>
    <recommendedName>
        <fullName evidence="4">Ankyrin repeat protein</fullName>
    </recommendedName>
</protein>
<dbReference type="InterPro" id="IPR002110">
    <property type="entry name" value="Ankyrin_rpt"/>
</dbReference>
<feature type="repeat" description="ANK" evidence="1">
    <location>
        <begin position="343"/>
        <end position="375"/>
    </location>
</feature>
<dbReference type="Proteomes" id="UP000775872">
    <property type="component" value="Unassembled WGS sequence"/>
</dbReference>
<dbReference type="EMBL" id="CABFOC020000018">
    <property type="protein sequence ID" value="CAH0047106.1"/>
    <property type="molecule type" value="Genomic_DNA"/>
</dbReference>
<dbReference type="InterPro" id="IPR036770">
    <property type="entry name" value="Ankyrin_rpt-contain_sf"/>
</dbReference>
<dbReference type="SUPFAM" id="SSF48403">
    <property type="entry name" value="Ankyrin repeat"/>
    <property type="match status" value="1"/>
</dbReference>